<evidence type="ECO:0000313" key="2">
    <source>
        <dbReference type="EMBL" id="KAF2434153.1"/>
    </source>
</evidence>
<feature type="chain" id="PRO_5040269227" description="Chitin-binding type-2 domain-containing protein" evidence="1">
    <location>
        <begin position="21"/>
        <end position="110"/>
    </location>
</feature>
<reference evidence="2" key="1">
    <citation type="journal article" date="2020" name="Stud. Mycol.">
        <title>101 Dothideomycetes genomes: a test case for predicting lifestyles and emergence of pathogens.</title>
        <authorList>
            <person name="Haridas S."/>
            <person name="Albert R."/>
            <person name="Binder M."/>
            <person name="Bloem J."/>
            <person name="Labutti K."/>
            <person name="Salamov A."/>
            <person name="Andreopoulos B."/>
            <person name="Baker S."/>
            <person name="Barry K."/>
            <person name="Bills G."/>
            <person name="Bluhm B."/>
            <person name="Cannon C."/>
            <person name="Castanera R."/>
            <person name="Culley D."/>
            <person name="Daum C."/>
            <person name="Ezra D."/>
            <person name="Gonzalez J."/>
            <person name="Henrissat B."/>
            <person name="Kuo A."/>
            <person name="Liang C."/>
            <person name="Lipzen A."/>
            <person name="Lutzoni F."/>
            <person name="Magnuson J."/>
            <person name="Mondo S."/>
            <person name="Nolan M."/>
            <person name="Ohm R."/>
            <person name="Pangilinan J."/>
            <person name="Park H.-J."/>
            <person name="Ramirez L."/>
            <person name="Alfaro M."/>
            <person name="Sun H."/>
            <person name="Tritt A."/>
            <person name="Yoshinaga Y."/>
            <person name="Zwiers L.-H."/>
            <person name="Turgeon B."/>
            <person name="Goodwin S."/>
            <person name="Spatafora J."/>
            <person name="Crous P."/>
            <person name="Grigoriev I."/>
        </authorList>
    </citation>
    <scope>NUCLEOTIDE SEQUENCE</scope>
    <source>
        <strain evidence="2">CBS 130266</strain>
    </source>
</reference>
<name>A0A9P4U2M0_9PEZI</name>
<sequence>MKLLASLVMTLVMLVLSVVGNPLPQTREDPLDYSRACQQGHDWYNITLVRNYRANCHEYYDCSKGYKGGPVYTCPNNGAWCEAQQQCIQADCKTSSFDNECNWTGGCIHC</sequence>
<dbReference type="Proteomes" id="UP000800235">
    <property type="component" value="Unassembled WGS sequence"/>
</dbReference>
<keyword evidence="3" id="KW-1185">Reference proteome</keyword>
<proteinExistence type="predicted"/>
<evidence type="ECO:0000313" key="3">
    <source>
        <dbReference type="Proteomes" id="UP000800235"/>
    </source>
</evidence>
<dbReference type="AlphaFoldDB" id="A0A9P4U2M0"/>
<evidence type="ECO:0000256" key="1">
    <source>
        <dbReference type="SAM" id="SignalP"/>
    </source>
</evidence>
<organism evidence="2 3">
    <name type="scientific">Tothia fuscella</name>
    <dbReference type="NCBI Taxonomy" id="1048955"/>
    <lineage>
        <taxon>Eukaryota</taxon>
        <taxon>Fungi</taxon>
        <taxon>Dikarya</taxon>
        <taxon>Ascomycota</taxon>
        <taxon>Pezizomycotina</taxon>
        <taxon>Dothideomycetes</taxon>
        <taxon>Pleosporomycetidae</taxon>
        <taxon>Venturiales</taxon>
        <taxon>Cylindrosympodiaceae</taxon>
        <taxon>Tothia</taxon>
    </lineage>
</organism>
<protein>
    <recommendedName>
        <fullName evidence="4">Chitin-binding type-2 domain-containing protein</fullName>
    </recommendedName>
</protein>
<feature type="signal peptide" evidence="1">
    <location>
        <begin position="1"/>
        <end position="20"/>
    </location>
</feature>
<gene>
    <name evidence="2" type="ORF">EJ08DRAFT_730862</name>
</gene>
<comment type="caution">
    <text evidence="2">The sequence shown here is derived from an EMBL/GenBank/DDBJ whole genome shotgun (WGS) entry which is preliminary data.</text>
</comment>
<evidence type="ECO:0008006" key="4">
    <source>
        <dbReference type="Google" id="ProtNLM"/>
    </source>
</evidence>
<keyword evidence="1" id="KW-0732">Signal</keyword>
<dbReference type="EMBL" id="MU007017">
    <property type="protein sequence ID" value="KAF2434153.1"/>
    <property type="molecule type" value="Genomic_DNA"/>
</dbReference>
<accession>A0A9P4U2M0</accession>